<accession>A0A0E9T347</accession>
<organism evidence="1">
    <name type="scientific">Anguilla anguilla</name>
    <name type="common">European freshwater eel</name>
    <name type="synonym">Muraena anguilla</name>
    <dbReference type="NCBI Taxonomy" id="7936"/>
    <lineage>
        <taxon>Eukaryota</taxon>
        <taxon>Metazoa</taxon>
        <taxon>Chordata</taxon>
        <taxon>Craniata</taxon>
        <taxon>Vertebrata</taxon>
        <taxon>Euteleostomi</taxon>
        <taxon>Actinopterygii</taxon>
        <taxon>Neopterygii</taxon>
        <taxon>Teleostei</taxon>
        <taxon>Anguilliformes</taxon>
        <taxon>Anguillidae</taxon>
        <taxon>Anguilla</taxon>
    </lineage>
</organism>
<reference evidence="1" key="1">
    <citation type="submission" date="2014-11" db="EMBL/GenBank/DDBJ databases">
        <authorList>
            <person name="Amaro Gonzalez C."/>
        </authorList>
    </citation>
    <scope>NUCLEOTIDE SEQUENCE</scope>
</reference>
<protein>
    <submittedName>
        <fullName evidence="1">Uncharacterized protein</fullName>
    </submittedName>
</protein>
<reference evidence="1" key="2">
    <citation type="journal article" date="2015" name="Fish Shellfish Immunol.">
        <title>Early steps in the European eel (Anguilla anguilla)-Vibrio vulnificus interaction in the gills: Role of the RtxA13 toxin.</title>
        <authorList>
            <person name="Callol A."/>
            <person name="Pajuelo D."/>
            <person name="Ebbesson L."/>
            <person name="Teles M."/>
            <person name="MacKenzie S."/>
            <person name="Amaro C."/>
        </authorList>
    </citation>
    <scope>NUCLEOTIDE SEQUENCE</scope>
</reference>
<dbReference type="AlphaFoldDB" id="A0A0E9T347"/>
<proteinExistence type="predicted"/>
<sequence length="54" mass="6129">MFSSGPPSCLFKGEDSNSYFQTKRDPKIPFTIYSPFLDSKACNVVKKRCSPLKH</sequence>
<evidence type="ECO:0000313" key="1">
    <source>
        <dbReference type="EMBL" id="JAH47103.1"/>
    </source>
</evidence>
<dbReference type="EMBL" id="GBXM01061474">
    <property type="protein sequence ID" value="JAH47103.1"/>
    <property type="molecule type" value="Transcribed_RNA"/>
</dbReference>
<name>A0A0E9T347_ANGAN</name>